<dbReference type="PANTHER" id="PTHR43115">
    <property type="entry name" value="DEHYDROGENASE/REDUCTASE SDR FAMILY MEMBER 11"/>
    <property type="match status" value="1"/>
</dbReference>
<keyword evidence="5" id="KW-1185">Reference proteome</keyword>
<dbReference type="InterPro" id="IPR002347">
    <property type="entry name" value="SDR_fam"/>
</dbReference>
<name>A0A0R1QPM6_9LACO</name>
<dbReference type="PROSITE" id="PS00061">
    <property type="entry name" value="ADH_SHORT"/>
    <property type="match status" value="1"/>
</dbReference>
<evidence type="ECO:0000313" key="5">
    <source>
        <dbReference type="Proteomes" id="UP000050872"/>
    </source>
</evidence>
<dbReference type="STRING" id="1423770.FD29_GL001474"/>
<dbReference type="PANTHER" id="PTHR43115:SF4">
    <property type="entry name" value="DEHYDROGENASE_REDUCTASE SDR FAMILY MEMBER 11"/>
    <property type="match status" value="1"/>
</dbReference>
<dbReference type="PRINTS" id="PR00080">
    <property type="entry name" value="SDRFAMILY"/>
</dbReference>
<evidence type="ECO:0000313" key="4">
    <source>
        <dbReference type="EMBL" id="KRL42824.1"/>
    </source>
</evidence>
<accession>A0A0R1QPM6</accession>
<protein>
    <submittedName>
        <fullName evidence="4">Oxidoreductase, short-chain dehydrogenase reductase family protein</fullName>
    </submittedName>
</protein>
<dbReference type="Gene3D" id="3.40.50.720">
    <property type="entry name" value="NAD(P)-binding Rossmann-like Domain"/>
    <property type="match status" value="1"/>
</dbReference>
<evidence type="ECO:0000256" key="1">
    <source>
        <dbReference type="ARBA" id="ARBA00006484"/>
    </source>
</evidence>
<dbReference type="FunFam" id="3.40.50.720:FF:000047">
    <property type="entry name" value="NADP-dependent L-serine/L-allo-threonine dehydrogenase"/>
    <property type="match status" value="1"/>
</dbReference>
<organism evidence="4 5">
    <name type="scientific">Companilactobacillus mindensis DSM 14500</name>
    <dbReference type="NCBI Taxonomy" id="1423770"/>
    <lineage>
        <taxon>Bacteria</taxon>
        <taxon>Bacillati</taxon>
        <taxon>Bacillota</taxon>
        <taxon>Bacilli</taxon>
        <taxon>Lactobacillales</taxon>
        <taxon>Lactobacillaceae</taxon>
        <taxon>Companilactobacillus</taxon>
    </lineage>
</organism>
<dbReference type="InterPro" id="IPR020904">
    <property type="entry name" value="Sc_DH/Rdtase_CS"/>
</dbReference>
<reference evidence="4 5" key="1">
    <citation type="journal article" date="2015" name="Genome Announc.">
        <title>Expanding the biotechnology potential of lactobacilli through comparative genomics of 213 strains and associated genera.</title>
        <authorList>
            <person name="Sun Z."/>
            <person name="Harris H.M."/>
            <person name="McCann A."/>
            <person name="Guo C."/>
            <person name="Argimon S."/>
            <person name="Zhang W."/>
            <person name="Yang X."/>
            <person name="Jeffery I.B."/>
            <person name="Cooney J.C."/>
            <person name="Kagawa T.F."/>
            <person name="Liu W."/>
            <person name="Song Y."/>
            <person name="Salvetti E."/>
            <person name="Wrobel A."/>
            <person name="Rasinkangas P."/>
            <person name="Parkhill J."/>
            <person name="Rea M.C."/>
            <person name="O'Sullivan O."/>
            <person name="Ritari J."/>
            <person name="Douillard F.P."/>
            <person name="Paul Ross R."/>
            <person name="Yang R."/>
            <person name="Briner A.E."/>
            <person name="Felis G.E."/>
            <person name="de Vos W.M."/>
            <person name="Barrangou R."/>
            <person name="Klaenhammer T.R."/>
            <person name="Caufield P.W."/>
            <person name="Cui Y."/>
            <person name="Zhang H."/>
            <person name="O'Toole P.W."/>
        </authorList>
    </citation>
    <scope>NUCLEOTIDE SEQUENCE [LARGE SCALE GENOMIC DNA]</scope>
    <source>
        <strain evidence="4 5">DSM 14500</strain>
    </source>
</reference>
<dbReference type="PATRIC" id="fig|1423770.3.peg.1513"/>
<evidence type="ECO:0000256" key="2">
    <source>
        <dbReference type="ARBA" id="ARBA00023002"/>
    </source>
</evidence>
<evidence type="ECO:0000256" key="3">
    <source>
        <dbReference type="RuleBase" id="RU000363"/>
    </source>
</evidence>
<dbReference type="Proteomes" id="UP000050872">
    <property type="component" value="Unassembled WGS sequence"/>
</dbReference>
<dbReference type="SUPFAM" id="SSF51735">
    <property type="entry name" value="NAD(P)-binding Rossmann-fold domains"/>
    <property type="match status" value="1"/>
</dbReference>
<dbReference type="AlphaFoldDB" id="A0A0R1QPM6"/>
<dbReference type="EMBL" id="AZEZ01000099">
    <property type="protein sequence ID" value="KRL42824.1"/>
    <property type="molecule type" value="Genomic_DNA"/>
</dbReference>
<dbReference type="Pfam" id="PF00106">
    <property type="entry name" value="adh_short"/>
    <property type="match status" value="1"/>
</dbReference>
<dbReference type="GO" id="GO:0016616">
    <property type="term" value="F:oxidoreductase activity, acting on the CH-OH group of donors, NAD or NADP as acceptor"/>
    <property type="evidence" value="ECO:0007669"/>
    <property type="project" value="UniProtKB-ARBA"/>
</dbReference>
<comment type="caution">
    <text evidence="4">The sequence shown here is derived from an EMBL/GenBank/DDBJ whole genome shotgun (WGS) entry which is preliminary data.</text>
</comment>
<dbReference type="OrthoDB" id="9775296at2"/>
<sequence length="245" mass="26793">MDKKIIVITGASSGIGESTAKLLAKNGNTVVLAARREDRLQKIVSEIKHQGGQAIYQTCDVTDLTQVKNLAQVAIDKFQNIDVWINNAGLMPRSELYKGRVDEWDQMIDVNLKGTLYGIDAALPSMRQQHSGQIINISSVAGHRVSIGSGVYSATKAAVLALSESLRQEEAHDKTNVRITVISPGAIATELTDHVKDSETKQQLDKFYQNYAVEPERVAHAIDFAINAPADTTMNEIIIRPTAQI</sequence>
<keyword evidence="2" id="KW-0560">Oxidoreductase</keyword>
<dbReference type="PRINTS" id="PR00081">
    <property type="entry name" value="GDHRDH"/>
</dbReference>
<dbReference type="RefSeq" id="WP_057888773.1">
    <property type="nucleotide sequence ID" value="NZ_AZEZ01000099.1"/>
</dbReference>
<comment type="similarity">
    <text evidence="1 3">Belongs to the short-chain dehydrogenases/reductases (SDR) family.</text>
</comment>
<proteinExistence type="inferred from homology"/>
<dbReference type="InterPro" id="IPR036291">
    <property type="entry name" value="NAD(P)-bd_dom_sf"/>
</dbReference>
<gene>
    <name evidence="4" type="ORF">FD29_GL001474</name>
</gene>